<dbReference type="RefSeq" id="WP_163796910.1">
    <property type="nucleotide sequence ID" value="NZ_AP022588.1"/>
</dbReference>
<organism evidence="1 2">
    <name type="scientific">Mycolicibacterium sediminis</name>
    <dbReference type="NCBI Taxonomy" id="1286180"/>
    <lineage>
        <taxon>Bacteria</taxon>
        <taxon>Bacillati</taxon>
        <taxon>Actinomycetota</taxon>
        <taxon>Actinomycetes</taxon>
        <taxon>Mycobacteriales</taxon>
        <taxon>Mycobacteriaceae</taxon>
        <taxon>Mycolicibacterium</taxon>
    </lineage>
</organism>
<evidence type="ECO:0000313" key="1">
    <source>
        <dbReference type="EMBL" id="BBY28130.1"/>
    </source>
</evidence>
<dbReference type="Proteomes" id="UP000467193">
    <property type="component" value="Chromosome"/>
</dbReference>
<gene>
    <name evidence="1" type="ORF">MSEDJ_22260</name>
</gene>
<name>A0A7I7QPX0_9MYCO</name>
<reference evidence="1 2" key="1">
    <citation type="journal article" date="2019" name="Emerg. Microbes Infect.">
        <title>Comprehensive subspecies identification of 175 nontuberculous mycobacteria species based on 7547 genomic profiles.</title>
        <authorList>
            <person name="Matsumoto Y."/>
            <person name="Kinjo T."/>
            <person name="Motooka D."/>
            <person name="Nabeya D."/>
            <person name="Jung N."/>
            <person name="Uechi K."/>
            <person name="Horii T."/>
            <person name="Iida T."/>
            <person name="Fujita J."/>
            <person name="Nakamura S."/>
        </authorList>
    </citation>
    <scope>NUCLEOTIDE SEQUENCE [LARGE SCALE GENOMIC DNA]</scope>
    <source>
        <strain evidence="1 2">JCM 17899</strain>
    </source>
</reference>
<accession>A0A7I7QPX0</accession>
<dbReference type="AlphaFoldDB" id="A0A7I7QPX0"/>
<keyword evidence="2" id="KW-1185">Reference proteome</keyword>
<sequence>MTEPLRIFDDVERTDSAPAYDTEDSFTFLNRVARPSWARVRELTERWFADYPASDQSDLRSRFWKPDAAQHYGAGWELYVYTLYRSLGYEVTVHPTLPDTKRKPDFLVTRDGISSYVECVVFLAAGGSGSGQRSWIFECTNKARDPNFVVNIEVRRDGSERPKAAEIIRPLEKWLSSLDPDELQRRIDTGQAPPYLKLDVRGWSIEYDAWPVRPECRGAGGRLIGAYPMVLGVGDDEVRLREIVKYKGARYGSPDKPLVIAVLNTSGFTDERDMTEALFGTEAVEYIPGQRDSIRTVRQRDGYWRQGPNNRGTRVAAVLLGQNISPWHITHALPELWLNPWADRPLIDTPPFATRTAHDTGQVYLLREATAPPSAVFGLDPEWPHFDR</sequence>
<protein>
    <submittedName>
        <fullName evidence="1">Uncharacterized protein</fullName>
    </submittedName>
</protein>
<dbReference type="EMBL" id="AP022588">
    <property type="protein sequence ID" value="BBY28130.1"/>
    <property type="molecule type" value="Genomic_DNA"/>
</dbReference>
<evidence type="ECO:0000313" key="2">
    <source>
        <dbReference type="Proteomes" id="UP000467193"/>
    </source>
</evidence>
<dbReference type="KEGG" id="msei:MSEDJ_22260"/>
<proteinExistence type="predicted"/>